<dbReference type="InterPro" id="IPR006175">
    <property type="entry name" value="YjgF/YER057c/UK114"/>
</dbReference>
<dbReference type="PANTHER" id="PTHR43857:SF1">
    <property type="entry name" value="YJGH FAMILY PROTEIN"/>
    <property type="match status" value="1"/>
</dbReference>
<dbReference type="Gene3D" id="3.30.1330.40">
    <property type="entry name" value="RutC-like"/>
    <property type="match status" value="1"/>
</dbReference>
<dbReference type="SUPFAM" id="SSF55298">
    <property type="entry name" value="YjgF-like"/>
    <property type="match status" value="1"/>
</dbReference>
<dbReference type="EMBL" id="JACPUR010000017">
    <property type="protein sequence ID" value="MBI3127385.1"/>
    <property type="molecule type" value="Genomic_DNA"/>
</dbReference>
<accession>A0A932HZX8</accession>
<organism evidence="1 2">
    <name type="scientific">Tectimicrobiota bacterium</name>
    <dbReference type="NCBI Taxonomy" id="2528274"/>
    <lineage>
        <taxon>Bacteria</taxon>
        <taxon>Pseudomonadati</taxon>
        <taxon>Nitrospinota/Tectimicrobiota group</taxon>
        <taxon>Candidatus Tectimicrobiota</taxon>
    </lineage>
</organism>
<protein>
    <submittedName>
        <fullName evidence="1">RidA family protein</fullName>
    </submittedName>
</protein>
<proteinExistence type="predicted"/>
<name>A0A932HZX8_UNCTE</name>
<dbReference type="InterPro" id="IPR035959">
    <property type="entry name" value="RutC-like_sf"/>
</dbReference>
<dbReference type="Pfam" id="PF01042">
    <property type="entry name" value="Ribonuc_L-PSP"/>
    <property type="match status" value="1"/>
</dbReference>
<reference evidence="1" key="1">
    <citation type="submission" date="2020-07" db="EMBL/GenBank/DDBJ databases">
        <title>Huge and variable diversity of episymbiotic CPR bacteria and DPANN archaea in groundwater ecosystems.</title>
        <authorList>
            <person name="He C.Y."/>
            <person name="Keren R."/>
            <person name="Whittaker M."/>
            <person name="Farag I.F."/>
            <person name="Doudna J."/>
            <person name="Cate J.H.D."/>
            <person name="Banfield J.F."/>
        </authorList>
    </citation>
    <scope>NUCLEOTIDE SEQUENCE</scope>
    <source>
        <strain evidence="1">NC_groundwater_763_Ag_S-0.2um_68_21</strain>
    </source>
</reference>
<sequence>MIQRFNVFPSDMYRVAGNNQVLYTPVVAVRTGDHVHIYVSGRTSRLLDGSLAGEGDMRAQIRLTCENVGKALAGVGAGFADVVRTNTYATDLEAYYRCVDERARFFTAPLPTSTVVGVTRLAMPGMLVEIEVEAIIEPERLRVEG</sequence>
<evidence type="ECO:0000313" key="2">
    <source>
        <dbReference type="Proteomes" id="UP000782312"/>
    </source>
</evidence>
<comment type="caution">
    <text evidence="1">The sequence shown here is derived from an EMBL/GenBank/DDBJ whole genome shotgun (WGS) entry which is preliminary data.</text>
</comment>
<evidence type="ECO:0000313" key="1">
    <source>
        <dbReference type="EMBL" id="MBI3127385.1"/>
    </source>
</evidence>
<dbReference type="AlphaFoldDB" id="A0A932HZX8"/>
<dbReference type="Proteomes" id="UP000782312">
    <property type="component" value="Unassembled WGS sequence"/>
</dbReference>
<dbReference type="PANTHER" id="PTHR43857">
    <property type="entry name" value="BLR7761 PROTEIN"/>
    <property type="match status" value="1"/>
</dbReference>
<gene>
    <name evidence="1" type="ORF">HYZ11_07255</name>
</gene>